<reference evidence="1" key="1">
    <citation type="submission" date="2019-08" db="EMBL/GenBank/DDBJ databases">
        <authorList>
            <person name="Kucharzyk K."/>
            <person name="Murdoch R.W."/>
            <person name="Higgins S."/>
            <person name="Loffler F."/>
        </authorList>
    </citation>
    <scope>NUCLEOTIDE SEQUENCE</scope>
</reference>
<organism evidence="1">
    <name type="scientific">bioreactor metagenome</name>
    <dbReference type="NCBI Taxonomy" id="1076179"/>
    <lineage>
        <taxon>unclassified sequences</taxon>
        <taxon>metagenomes</taxon>
        <taxon>ecological metagenomes</taxon>
    </lineage>
</organism>
<proteinExistence type="predicted"/>
<protein>
    <submittedName>
        <fullName evidence="1">Uncharacterized protein</fullName>
    </submittedName>
</protein>
<evidence type="ECO:0000313" key="1">
    <source>
        <dbReference type="EMBL" id="MPM58547.1"/>
    </source>
</evidence>
<accession>A0A645AZF3</accession>
<comment type="caution">
    <text evidence="1">The sequence shown here is derived from an EMBL/GenBank/DDBJ whole genome shotgun (WGS) entry which is preliminary data.</text>
</comment>
<sequence length="222" mass="24275">MAEWHAHLNLCGLAGLVALLFGQHVDAVMVFAAEPQLALARHPHGGGRQRFIAVLVAGLGDQFHLARLGNARLAQQQATAVGLAGADRAQVLGLGLVVVAVEAAHHALATGGGDARYGLHFHRHVGLRLAVQRQRQRLELHLAGCRHPAFGLHARDHRRRPQRLRAAQRLHFAVRVGISGFEHHVLRRARLRHLVEGDRARALGVQRQRQLVGNHAAVVRRG</sequence>
<dbReference type="AlphaFoldDB" id="A0A645AZF3"/>
<dbReference type="EMBL" id="VSSQ01016823">
    <property type="protein sequence ID" value="MPM58547.1"/>
    <property type="molecule type" value="Genomic_DNA"/>
</dbReference>
<name>A0A645AZF3_9ZZZZ</name>
<gene>
    <name evidence="1" type="ORF">SDC9_105378</name>
</gene>